<evidence type="ECO:0000256" key="1">
    <source>
        <dbReference type="ARBA" id="ARBA00009437"/>
    </source>
</evidence>
<organism evidence="6 7">
    <name type="scientific">Pseudomonas putida</name>
    <name type="common">Arthrobacter siderocapsulatus</name>
    <dbReference type="NCBI Taxonomy" id="303"/>
    <lineage>
        <taxon>Bacteria</taxon>
        <taxon>Pseudomonadati</taxon>
        <taxon>Pseudomonadota</taxon>
        <taxon>Gammaproteobacteria</taxon>
        <taxon>Pseudomonadales</taxon>
        <taxon>Pseudomonadaceae</taxon>
        <taxon>Pseudomonas</taxon>
    </lineage>
</organism>
<dbReference type="PANTHER" id="PTHR30537:SF5">
    <property type="entry name" value="HTH-TYPE TRANSCRIPTIONAL ACTIVATOR TTDR-RELATED"/>
    <property type="match status" value="1"/>
</dbReference>
<dbReference type="Proteomes" id="UP000442695">
    <property type="component" value="Unassembled WGS sequence"/>
</dbReference>
<dbReference type="PROSITE" id="PS50931">
    <property type="entry name" value="HTH_LYSR"/>
    <property type="match status" value="1"/>
</dbReference>
<dbReference type="CDD" id="cd08422">
    <property type="entry name" value="PBP2_CrgA_like"/>
    <property type="match status" value="1"/>
</dbReference>
<dbReference type="Gene3D" id="1.10.10.10">
    <property type="entry name" value="Winged helix-like DNA-binding domain superfamily/Winged helix DNA-binding domain"/>
    <property type="match status" value="1"/>
</dbReference>
<dbReference type="InterPro" id="IPR036388">
    <property type="entry name" value="WH-like_DNA-bd_sf"/>
</dbReference>
<dbReference type="InterPro" id="IPR000847">
    <property type="entry name" value="LysR_HTH_N"/>
</dbReference>
<dbReference type="SUPFAM" id="SSF46785">
    <property type="entry name" value="Winged helix' DNA-binding domain"/>
    <property type="match status" value="1"/>
</dbReference>
<evidence type="ECO:0000259" key="5">
    <source>
        <dbReference type="PROSITE" id="PS50931"/>
    </source>
</evidence>
<proteinExistence type="inferred from homology"/>
<evidence type="ECO:0000313" key="7">
    <source>
        <dbReference type="Proteomes" id="UP000442695"/>
    </source>
</evidence>
<dbReference type="GO" id="GO:0043565">
    <property type="term" value="F:sequence-specific DNA binding"/>
    <property type="evidence" value="ECO:0007669"/>
    <property type="project" value="TreeGrafter"/>
</dbReference>
<evidence type="ECO:0000256" key="4">
    <source>
        <dbReference type="ARBA" id="ARBA00023163"/>
    </source>
</evidence>
<dbReference type="AlphaFoldDB" id="A0A7V8E9Z9"/>
<gene>
    <name evidence="6" type="ORF">GN299_32245</name>
</gene>
<dbReference type="InterPro" id="IPR005119">
    <property type="entry name" value="LysR_subst-bd"/>
</dbReference>
<dbReference type="InterPro" id="IPR036390">
    <property type="entry name" value="WH_DNA-bd_sf"/>
</dbReference>
<accession>A0A7V8E9Z9</accession>
<sequence>MSQLEDMRLFVSVLDCKSFTAAADTLGLSKQFVSRRITGLEARLGVRLINRSTRKLNATPVGLAYYERARRILDDVDEAEQLVTLQSSSPRGLLRLSAPMSFGTLHLSPLLPGFLQRYPDVSIELDLSDRVIDLLEEGYDMTVRIGVLNDSTLVARQIVPLETVTCCSPDYLRRRGAPQMPSDVRAHDCLLYGHGKTVDWSYWIDGRVERIGVRGRLRVNNGELVRDAAVAGLGLAMLPTFIVGTELEAGILVRVLREYELPSAKVFAVYPQHRQANVLVRLLIDYLQVSLGADQQTPGN</sequence>
<dbReference type="PANTHER" id="PTHR30537">
    <property type="entry name" value="HTH-TYPE TRANSCRIPTIONAL REGULATOR"/>
    <property type="match status" value="1"/>
</dbReference>
<keyword evidence="4" id="KW-0804">Transcription</keyword>
<reference evidence="6 7" key="1">
    <citation type="submission" date="2019-12" db="EMBL/GenBank/DDBJ databases">
        <authorList>
            <person name="Woiski C."/>
        </authorList>
    </citation>
    <scope>NUCLEOTIDE SEQUENCE [LARGE SCALE GENOMIC DNA]</scope>
    <source>
        <strain evidence="6 7">BOE100</strain>
    </source>
</reference>
<dbReference type="GO" id="GO:0006351">
    <property type="term" value="P:DNA-templated transcription"/>
    <property type="evidence" value="ECO:0007669"/>
    <property type="project" value="TreeGrafter"/>
</dbReference>
<comment type="similarity">
    <text evidence="1">Belongs to the LysR transcriptional regulatory family.</text>
</comment>
<dbReference type="Pfam" id="PF00126">
    <property type="entry name" value="HTH_1"/>
    <property type="match status" value="1"/>
</dbReference>
<comment type="caution">
    <text evidence="6">The sequence shown here is derived from an EMBL/GenBank/DDBJ whole genome shotgun (WGS) entry which is preliminary data.</text>
</comment>
<dbReference type="RefSeq" id="WP_156860044.1">
    <property type="nucleotide sequence ID" value="NZ_WOWR01000091.1"/>
</dbReference>
<keyword evidence="3" id="KW-0238">DNA-binding</keyword>
<evidence type="ECO:0000313" key="6">
    <source>
        <dbReference type="EMBL" id="KAF0250767.1"/>
    </source>
</evidence>
<dbReference type="Pfam" id="PF03466">
    <property type="entry name" value="LysR_substrate"/>
    <property type="match status" value="1"/>
</dbReference>
<dbReference type="InterPro" id="IPR058163">
    <property type="entry name" value="LysR-type_TF_proteobact-type"/>
</dbReference>
<dbReference type="EMBL" id="WOWR01000091">
    <property type="protein sequence ID" value="KAF0250767.1"/>
    <property type="molecule type" value="Genomic_DNA"/>
</dbReference>
<dbReference type="Gene3D" id="3.40.190.290">
    <property type="match status" value="1"/>
</dbReference>
<protein>
    <submittedName>
        <fullName evidence="6">LysR family transcriptional regulator</fullName>
    </submittedName>
</protein>
<name>A0A7V8E9Z9_PSEPU</name>
<feature type="domain" description="HTH lysR-type" evidence="5">
    <location>
        <begin position="1"/>
        <end position="59"/>
    </location>
</feature>
<dbReference type="SUPFAM" id="SSF53850">
    <property type="entry name" value="Periplasmic binding protein-like II"/>
    <property type="match status" value="1"/>
</dbReference>
<dbReference type="FunFam" id="1.10.10.10:FF:000001">
    <property type="entry name" value="LysR family transcriptional regulator"/>
    <property type="match status" value="1"/>
</dbReference>
<evidence type="ECO:0000256" key="3">
    <source>
        <dbReference type="ARBA" id="ARBA00023125"/>
    </source>
</evidence>
<keyword evidence="2" id="KW-0805">Transcription regulation</keyword>
<evidence type="ECO:0000256" key="2">
    <source>
        <dbReference type="ARBA" id="ARBA00023015"/>
    </source>
</evidence>
<dbReference type="FunFam" id="3.40.190.290:FF:000001">
    <property type="entry name" value="Transcriptional regulator, LysR family"/>
    <property type="match status" value="1"/>
</dbReference>
<dbReference type="GO" id="GO:0003700">
    <property type="term" value="F:DNA-binding transcription factor activity"/>
    <property type="evidence" value="ECO:0007669"/>
    <property type="project" value="InterPro"/>
</dbReference>